<dbReference type="AlphaFoldDB" id="A0AAW0CVE4"/>
<dbReference type="GO" id="GO:0061733">
    <property type="term" value="F:protein-lysine-acetyltransferase activity"/>
    <property type="evidence" value="ECO:0007669"/>
    <property type="project" value="UniProtKB-EC"/>
</dbReference>
<evidence type="ECO:0000256" key="2">
    <source>
        <dbReference type="SAM" id="MobiDB-lite"/>
    </source>
</evidence>
<proteinExistence type="predicted"/>
<feature type="compositionally biased region" description="Polar residues" evidence="2">
    <location>
        <begin position="383"/>
        <end position="401"/>
    </location>
</feature>
<comment type="caution">
    <text evidence="3">The sequence shown here is derived from an EMBL/GenBank/DDBJ whole genome shotgun (WGS) entry which is preliminary data.</text>
</comment>
<feature type="compositionally biased region" description="Polar residues" evidence="2">
    <location>
        <begin position="63"/>
        <end position="91"/>
    </location>
</feature>
<keyword evidence="1" id="KW-0175">Coiled coil</keyword>
<evidence type="ECO:0000313" key="3">
    <source>
        <dbReference type="EMBL" id="KAK7044172.1"/>
    </source>
</evidence>
<dbReference type="Proteomes" id="UP001383192">
    <property type="component" value="Unassembled WGS sequence"/>
</dbReference>
<keyword evidence="4" id="KW-1185">Reference proteome</keyword>
<feature type="coiled-coil region" evidence="1">
    <location>
        <begin position="427"/>
        <end position="471"/>
    </location>
</feature>
<feature type="compositionally biased region" description="Acidic residues" evidence="2">
    <location>
        <begin position="277"/>
        <end position="286"/>
    </location>
</feature>
<keyword evidence="3" id="KW-0012">Acyltransferase</keyword>
<keyword evidence="3" id="KW-0808">Transferase</keyword>
<dbReference type="EC" id="2.3.1.48" evidence="3"/>
<gene>
    <name evidence="3" type="primary">SAS3_1</name>
    <name evidence="3" type="ORF">VNI00_007892</name>
</gene>
<evidence type="ECO:0000313" key="4">
    <source>
        <dbReference type="Proteomes" id="UP001383192"/>
    </source>
</evidence>
<organism evidence="3 4">
    <name type="scientific">Paramarasmius palmivorus</name>
    <dbReference type="NCBI Taxonomy" id="297713"/>
    <lineage>
        <taxon>Eukaryota</taxon>
        <taxon>Fungi</taxon>
        <taxon>Dikarya</taxon>
        <taxon>Basidiomycota</taxon>
        <taxon>Agaricomycotina</taxon>
        <taxon>Agaricomycetes</taxon>
        <taxon>Agaricomycetidae</taxon>
        <taxon>Agaricales</taxon>
        <taxon>Marasmiineae</taxon>
        <taxon>Marasmiaceae</taxon>
        <taxon>Paramarasmius</taxon>
    </lineage>
</organism>
<feature type="region of interest" description="Disordered" evidence="2">
    <location>
        <begin position="356"/>
        <end position="401"/>
    </location>
</feature>
<feature type="compositionally biased region" description="Polar residues" evidence="2">
    <location>
        <begin position="314"/>
        <end position="325"/>
    </location>
</feature>
<dbReference type="EMBL" id="JAYKXP010000026">
    <property type="protein sequence ID" value="KAK7044172.1"/>
    <property type="molecule type" value="Genomic_DNA"/>
</dbReference>
<name>A0AAW0CVE4_9AGAR</name>
<accession>A0AAW0CVE4</accession>
<protein>
    <submittedName>
        <fullName evidence="3">Histone acetyltransferase</fullName>
        <ecNumber evidence="3">2.3.1.48</ecNumber>
    </submittedName>
</protein>
<evidence type="ECO:0000256" key="1">
    <source>
        <dbReference type="SAM" id="Coils"/>
    </source>
</evidence>
<reference evidence="3 4" key="1">
    <citation type="submission" date="2024-01" db="EMBL/GenBank/DDBJ databases">
        <title>A draft genome for a cacao thread blight-causing isolate of Paramarasmius palmivorus.</title>
        <authorList>
            <person name="Baruah I.K."/>
            <person name="Bukari Y."/>
            <person name="Amoako-Attah I."/>
            <person name="Meinhardt L.W."/>
            <person name="Bailey B.A."/>
            <person name="Cohen S.P."/>
        </authorList>
    </citation>
    <scope>NUCLEOTIDE SEQUENCE [LARGE SCALE GENOMIC DNA]</scope>
    <source>
        <strain evidence="3 4">GH-12</strain>
    </source>
</reference>
<feature type="region of interest" description="Disordered" evidence="2">
    <location>
        <begin position="1"/>
        <end position="28"/>
    </location>
</feature>
<feature type="region of interest" description="Disordered" evidence="2">
    <location>
        <begin position="48"/>
        <end position="129"/>
    </location>
</feature>
<feature type="region of interest" description="Disordered" evidence="2">
    <location>
        <begin position="257"/>
        <end position="325"/>
    </location>
</feature>
<sequence length="505" mass="55962">MQYGHLAPGLDRRDSTLDSNGSAPFQNHPILNQALGAHHLSNTAFQPRQDYRLSPGPTPSPIHAQQNGANHPSSSTSHFSLNSAQNGNTSPAMKRKLVDTSMSQAKRRREPDDMESFDPEGSGQGAKHWTDEEKSKLFSWLMGSGQDEHWSSLRSAKNSCLRECATEVFGGKKTYQALKGCFERNFNLFKQIYAFESFHAQQPSVLDMPDADRLREYEKRLQVARRAGCDVGNITARTIDHWHRVGWYGLFHQRWHGDPQTTKPTGSGRGGHPANGDDPDPEDESGGVDFTPDPLVGVSPRVTSHAPPPPPPNTNGIPSASSQDRTHHITSFINPQQTLSHSPTTHTTAMNGIQSSTTAIPNLPKTSIPTPTPTLPTVPNTPLVSSPQTQTTGAGTSDSSPVNITLTQGMINSYLQFLQIQTQTGKMKLEYLRRREEREELESAQRREIERLRAEREAQEYEHNKQTAMIKQKTDKAIELLSNPNVDASVKHSAGEFLKKLFSEN</sequence>